<comment type="subcellular location">
    <subcellularLocation>
        <location evidence="1 7">Cell membrane</location>
        <topology evidence="1 7">Multi-pass membrane protein</topology>
    </subcellularLocation>
</comment>
<evidence type="ECO:0000256" key="5">
    <source>
        <dbReference type="ARBA" id="ARBA00022989"/>
    </source>
</evidence>
<dbReference type="KEGG" id="ceu:A7L45_10410"/>
<evidence type="ECO:0000313" key="9">
    <source>
        <dbReference type="EMBL" id="APC40449.1"/>
    </source>
</evidence>
<feature type="transmembrane region" description="Helical" evidence="7">
    <location>
        <begin position="106"/>
        <end position="129"/>
    </location>
</feature>
<proteinExistence type="inferred from homology"/>
<evidence type="ECO:0000256" key="4">
    <source>
        <dbReference type="ARBA" id="ARBA00022692"/>
    </source>
</evidence>
<dbReference type="RefSeq" id="WP_071612739.1">
    <property type="nucleotide sequence ID" value="NZ_CP015756.1"/>
</dbReference>
<dbReference type="SUPFAM" id="SSF161098">
    <property type="entry name" value="MetI-like"/>
    <property type="match status" value="1"/>
</dbReference>
<evidence type="ECO:0000256" key="1">
    <source>
        <dbReference type="ARBA" id="ARBA00004651"/>
    </source>
</evidence>
<keyword evidence="4 7" id="KW-0812">Transmembrane</keyword>
<dbReference type="EMBL" id="CP015756">
    <property type="protein sequence ID" value="APC40449.1"/>
    <property type="molecule type" value="Genomic_DNA"/>
</dbReference>
<sequence length="275" mass="30865">MKGKLKSSNLIVHIILIIGAIAMLIPFIWMILTSLKTLTESTSLPITIIPKSFKWGNYVDVWNQLPFAKFYINTMLMIFFRVIGSVFFSAMAAYALARIEFPGKNFFFMLILIQMMIPGQIFIIPQYAIISKLGLLNTVTALVIPGIISAFGTFLLRQFFIGIPKELEEAAILDGCNRWQVFWKVMLPLTRSGLVALGIFTSVFAYKDLMWPLIVNMSLDKMPLAAGMASLQGQYSTNFPQLMSGSMIAIWPMLIIFIIFQKQFIEGVASTGSKS</sequence>
<reference evidence="10" key="1">
    <citation type="journal article" date="2016" name="Front. Microbiol.">
        <title>Complete Genome Sequence of Clostridium estertheticum DSM 8809, a Microbe Identified in Spoiled Vacuum Packed Beef.</title>
        <authorList>
            <person name="Yu Z."/>
            <person name="Gunn L."/>
            <person name="Brennan E."/>
            <person name="Reid R."/>
            <person name="Wall P.G."/>
            <person name="Gaora O.P."/>
            <person name="Hurley D."/>
            <person name="Bolton D."/>
            <person name="Fanning S."/>
        </authorList>
    </citation>
    <scope>NUCLEOTIDE SEQUENCE [LARGE SCALE GENOMIC DNA]</scope>
    <source>
        <strain evidence="10">DSM 8809</strain>
    </source>
</reference>
<dbReference type="Proteomes" id="UP000182569">
    <property type="component" value="Chromosome"/>
</dbReference>
<dbReference type="InterPro" id="IPR035906">
    <property type="entry name" value="MetI-like_sf"/>
</dbReference>
<feature type="transmembrane region" description="Helical" evidence="7">
    <location>
        <begin position="135"/>
        <end position="156"/>
    </location>
</feature>
<keyword evidence="10" id="KW-1185">Reference proteome</keyword>
<gene>
    <name evidence="9" type="ORF">A7L45_10410</name>
</gene>
<dbReference type="InterPro" id="IPR000515">
    <property type="entry name" value="MetI-like"/>
</dbReference>
<dbReference type="Pfam" id="PF00528">
    <property type="entry name" value="BPD_transp_1"/>
    <property type="match status" value="1"/>
</dbReference>
<dbReference type="PROSITE" id="PS50928">
    <property type="entry name" value="ABC_TM1"/>
    <property type="match status" value="1"/>
</dbReference>
<protein>
    <submittedName>
        <fullName evidence="9">Sugar ABC transporter permease</fullName>
    </submittedName>
</protein>
<evidence type="ECO:0000256" key="3">
    <source>
        <dbReference type="ARBA" id="ARBA00022475"/>
    </source>
</evidence>
<dbReference type="GO" id="GO:0055085">
    <property type="term" value="P:transmembrane transport"/>
    <property type="evidence" value="ECO:0007669"/>
    <property type="project" value="InterPro"/>
</dbReference>
<dbReference type="GO" id="GO:0005886">
    <property type="term" value="C:plasma membrane"/>
    <property type="evidence" value="ECO:0007669"/>
    <property type="project" value="UniProtKB-SubCell"/>
</dbReference>
<dbReference type="AlphaFoldDB" id="A0A1J0GGF7"/>
<comment type="similarity">
    <text evidence="7">Belongs to the binding-protein-dependent transport system permease family.</text>
</comment>
<feature type="transmembrane region" description="Helical" evidence="7">
    <location>
        <begin position="12"/>
        <end position="32"/>
    </location>
</feature>
<feature type="domain" description="ABC transmembrane type-1" evidence="8">
    <location>
        <begin position="71"/>
        <end position="260"/>
    </location>
</feature>
<accession>A0A1J0GGF7</accession>
<keyword evidence="2 7" id="KW-0813">Transport</keyword>
<organism evidence="9 10">
    <name type="scientific">Clostridium estertheticum subsp. estertheticum</name>
    <dbReference type="NCBI Taxonomy" id="1552"/>
    <lineage>
        <taxon>Bacteria</taxon>
        <taxon>Bacillati</taxon>
        <taxon>Bacillota</taxon>
        <taxon>Clostridia</taxon>
        <taxon>Eubacteriales</taxon>
        <taxon>Clostridiaceae</taxon>
        <taxon>Clostridium</taxon>
    </lineage>
</organism>
<feature type="transmembrane region" description="Helical" evidence="7">
    <location>
        <begin position="239"/>
        <end position="260"/>
    </location>
</feature>
<evidence type="ECO:0000313" key="10">
    <source>
        <dbReference type="Proteomes" id="UP000182569"/>
    </source>
</evidence>
<keyword evidence="3" id="KW-1003">Cell membrane</keyword>
<dbReference type="STRING" id="1552.A7L45_10410"/>
<evidence type="ECO:0000259" key="8">
    <source>
        <dbReference type="PROSITE" id="PS50928"/>
    </source>
</evidence>
<evidence type="ECO:0000256" key="2">
    <source>
        <dbReference type="ARBA" id="ARBA00022448"/>
    </source>
</evidence>
<dbReference type="PANTHER" id="PTHR43744">
    <property type="entry name" value="ABC TRANSPORTER PERMEASE PROTEIN MG189-RELATED-RELATED"/>
    <property type="match status" value="1"/>
</dbReference>
<keyword evidence="5 7" id="KW-1133">Transmembrane helix</keyword>
<feature type="transmembrane region" description="Helical" evidence="7">
    <location>
        <begin position="194"/>
        <end position="219"/>
    </location>
</feature>
<dbReference type="CDD" id="cd06261">
    <property type="entry name" value="TM_PBP2"/>
    <property type="match status" value="1"/>
</dbReference>
<dbReference type="Gene3D" id="1.10.3720.10">
    <property type="entry name" value="MetI-like"/>
    <property type="match status" value="1"/>
</dbReference>
<evidence type="ECO:0000256" key="6">
    <source>
        <dbReference type="ARBA" id="ARBA00023136"/>
    </source>
</evidence>
<evidence type="ECO:0000256" key="7">
    <source>
        <dbReference type="RuleBase" id="RU363032"/>
    </source>
</evidence>
<dbReference type="PANTHER" id="PTHR43744:SF12">
    <property type="entry name" value="ABC TRANSPORTER PERMEASE PROTEIN MG189-RELATED"/>
    <property type="match status" value="1"/>
</dbReference>
<keyword evidence="6 7" id="KW-0472">Membrane</keyword>
<feature type="transmembrane region" description="Helical" evidence="7">
    <location>
        <begin position="70"/>
        <end position="94"/>
    </location>
</feature>
<dbReference type="OrthoDB" id="9787837at2"/>
<name>A0A1J0GGF7_9CLOT</name>